<dbReference type="InterPro" id="IPR019826">
    <property type="entry name" value="Carboxylesterase_B_AS"/>
</dbReference>
<reference evidence="5" key="1">
    <citation type="journal article" date="2020" name="Stud. Mycol.">
        <title>101 Dothideomycetes genomes: a test case for predicting lifestyles and emergence of pathogens.</title>
        <authorList>
            <person name="Haridas S."/>
            <person name="Albert R."/>
            <person name="Binder M."/>
            <person name="Bloem J."/>
            <person name="Labutti K."/>
            <person name="Salamov A."/>
            <person name="Andreopoulos B."/>
            <person name="Baker S."/>
            <person name="Barry K."/>
            <person name="Bills G."/>
            <person name="Bluhm B."/>
            <person name="Cannon C."/>
            <person name="Castanera R."/>
            <person name="Culley D."/>
            <person name="Daum C."/>
            <person name="Ezra D."/>
            <person name="Gonzalez J."/>
            <person name="Henrissat B."/>
            <person name="Kuo A."/>
            <person name="Liang C."/>
            <person name="Lipzen A."/>
            <person name="Lutzoni F."/>
            <person name="Magnuson J."/>
            <person name="Mondo S."/>
            <person name="Nolan M."/>
            <person name="Ohm R."/>
            <person name="Pangilinan J."/>
            <person name="Park H.-J."/>
            <person name="Ramirez L."/>
            <person name="Alfaro M."/>
            <person name="Sun H."/>
            <person name="Tritt A."/>
            <person name="Yoshinaga Y."/>
            <person name="Zwiers L.-H."/>
            <person name="Turgeon B."/>
            <person name="Goodwin S."/>
            <person name="Spatafora J."/>
            <person name="Crous P."/>
            <person name="Grigoriev I."/>
        </authorList>
    </citation>
    <scope>NUCLEOTIDE SEQUENCE</scope>
    <source>
        <strain evidence="5">CBS 262.69</strain>
    </source>
</reference>
<dbReference type="InterPro" id="IPR029058">
    <property type="entry name" value="AB_hydrolase_fold"/>
</dbReference>
<feature type="chain" id="PRO_5026373214" description="Carboxylic ester hydrolase" evidence="3">
    <location>
        <begin position="18"/>
        <end position="513"/>
    </location>
</feature>
<keyword evidence="2 3" id="KW-0378">Hydrolase</keyword>
<evidence type="ECO:0000259" key="4">
    <source>
        <dbReference type="Pfam" id="PF00135"/>
    </source>
</evidence>
<dbReference type="EC" id="3.1.1.-" evidence="3"/>
<dbReference type="AlphaFoldDB" id="A0A6G1I9D2"/>
<sequence>MAALLAGLLTFAPLALAAPQAPASAFRPGGPVVTTSGHIVGQASSWQPSVSEYLGIPFAQPPVGPLRFAAPKPFNNKGHISATKWGASCPANVASPPNSTITYTSVAATVFGILGQAGDTFDEDCLTLNVWSAPGKGEKAKAVMIWIYGGGFNTGNSRSPAYNGARLAAEQDVVVVSVNYRVNIFGFPGAPFLPDLNLGLLDQRLGVEWVRDNIAAFGGDPKRIVLFGESAGGGSVDYHSFAFTKDPIVTGYIPESGSAANIPGSSTNRSLSWYGASAQAGCGGAEAGAKTLECMRSKKWTDILSAIKVSGGAAGGMTQFGPTADGKVIFNDYAARRAAGNFHKAPMLVGNNNNEGGLSALIAAGPPKTASSPKSNARRQAAPNLDFIGCGPHAAALARRNAGVNAWRYLYSGEWPNQDIGTPGAWHGAEIGIVFGTTEYLSHRPDTEEEKKLETKVMGAWSAFAKDPVNGLVKLGWPVYDPAKPTLIRIGGPNSSEIAFVDRAKLDAGCPAA</sequence>
<proteinExistence type="inferred from homology"/>
<evidence type="ECO:0000256" key="3">
    <source>
        <dbReference type="RuleBase" id="RU361235"/>
    </source>
</evidence>
<dbReference type="PANTHER" id="PTHR43918">
    <property type="entry name" value="ACETYLCHOLINESTERASE"/>
    <property type="match status" value="1"/>
</dbReference>
<dbReference type="PANTHER" id="PTHR43918:SF4">
    <property type="entry name" value="CARBOXYLIC ESTER HYDROLASE"/>
    <property type="match status" value="1"/>
</dbReference>
<protein>
    <recommendedName>
        <fullName evidence="3">Carboxylic ester hydrolase</fullName>
        <ecNumber evidence="3">3.1.1.-</ecNumber>
    </recommendedName>
</protein>
<dbReference type="SUPFAM" id="SSF53474">
    <property type="entry name" value="alpha/beta-Hydrolases"/>
    <property type="match status" value="1"/>
</dbReference>
<evidence type="ECO:0000256" key="2">
    <source>
        <dbReference type="ARBA" id="ARBA00022801"/>
    </source>
</evidence>
<dbReference type="Pfam" id="PF00135">
    <property type="entry name" value="COesterase"/>
    <property type="match status" value="2"/>
</dbReference>
<accession>A0A6G1I9D2</accession>
<feature type="domain" description="Carboxylesterase type B" evidence="4">
    <location>
        <begin position="32"/>
        <end position="373"/>
    </location>
</feature>
<organism evidence="5 6">
    <name type="scientific">Trichodelitschia bisporula</name>
    <dbReference type="NCBI Taxonomy" id="703511"/>
    <lineage>
        <taxon>Eukaryota</taxon>
        <taxon>Fungi</taxon>
        <taxon>Dikarya</taxon>
        <taxon>Ascomycota</taxon>
        <taxon>Pezizomycotina</taxon>
        <taxon>Dothideomycetes</taxon>
        <taxon>Dothideomycetes incertae sedis</taxon>
        <taxon>Phaeotrichales</taxon>
        <taxon>Phaeotrichaceae</taxon>
        <taxon>Trichodelitschia</taxon>
    </lineage>
</organism>
<feature type="signal peptide" evidence="3">
    <location>
        <begin position="1"/>
        <end position="17"/>
    </location>
</feature>
<dbReference type="GO" id="GO:0052689">
    <property type="term" value="F:carboxylic ester hydrolase activity"/>
    <property type="evidence" value="ECO:0007669"/>
    <property type="project" value="TreeGrafter"/>
</dbReference>
<evidence type="ECO:0000313" key="6">
    <source>
        <dbReference type="Proteomes" id="UP000799640"/>
    </source>
</evidence>
<gene>
    <name evidence="5" type="ORF">EJ06DRAFT_1754</name>
</gene>
<name>A0A6G1I9D2_9PEZI</name>
<keyword evidence="3" id="KW-0732">Signal</keyword>
<dbReference type="EMBL" id="ML996687">
    <property type="protein sequence ID" value="KAF2404882.1"/>
    <property type="molecule type" value="Genomic_DNA"/>
</dbReference>
<comment type="similarity">
    <text evidence="1 3">Belongs to the type-B carboxylesterase/lipase family.</text>
</comment>
<evidence type="ECO:0000256" key="1">
    <source>
        <dbReference type="ARBA" id="ARBA00005964"/>
    </source>
</evidence>
<dbReference type="InterPro" id="IPR002018">
    <property type="entry name" value="CarbesteraseB"/>
</dbReference>
<dbReference type="PROSITE" id="PS00122">
    <property type="entry name" value="CARBOXYLESTERASE_B_1"/>
    <property type="match status" value="1"/>
</dbReference>
<keyword evidence="6" id="KW-1185">Reference proteome</keyword>
<dbReference type="Proteomes" id="UP000799640">
    <property type="component" value="Unassembled WGS sequence"/>
</dbReference>
<feature type="domain" description="Carboxylesterase type B" evidence="4">
    <location>
        <begin position="387"/>
        <end position="495"/>
    </location>
</feature>
<dbReference type="OrthoDB" id="408631at2759"/>
<dbReference type="Gene3D" id="3.40.50.1820">
    <property type="entry name" value="alpha/beta hydrolase"/>
    <property type="match status" value="1"/>
</dbReference>
<evidence type="ECO:0000313" key="5">
    <source>
        <dbReference type="EMBL" id="KAF2404882.1"/>
    </source>
</evidence>
<dbReference type="InterPro" id="IPR050654">
    <property type="entry name" value="AChE-related_enzymes"/>
</dbReference>